<dbReference type="EMBL" id="UINC01054912">
    <property type="protein sequence ID" value="SVB73185.1"/>
    <property type="molecule type" value="Genomic_DNA"/>
</dbReference>
<feature type="non-terminal residue" evidence="1">
    <location>
        <position position="1"/>
    </location>
</feature>
<reference evidence="1" key="1">
    <citation type="submission" date="2018-05" db="EMBL/GenBank/DDBJ databases">
        <authorList>
            <person name="Lanie J.A."/>
            <person name="Ng W.-L."/>
            <person name="Kazmierczak K.M."/>
            <person name="Andrzejewski T.M."/>
            <person name="Davidsen T.M."/>
            <person name="Wayne K.J."/>
            <person name="Tettelin H."/>
            <person name="Glass J.I."/>
            <person name="Rusch D."/>
            <person name="Podicherti R."/>
            <person name="Tsui H.-C.T."/>
            <person name="Winkler M.E."/>
        </authorList>
    </citation>
    <scope>NUCLEOTIDE SEQUENCE</scope>
</reference>
<gene>
    <name evidence="1" type="ORF">METZ01_LOCUS226039</name>
</gene>
<dbReference type="AlphaFoldDB" id="A0A382GEM0"/>
<organism evidence="1">
    <name type="scientific">marine metagenome</name>
    <dbReference type="NCBI Taxonomy" id="408172"/>
    <lineage>
        <taxon>unclassified sequences</taxon>
        <taxon>metagenomes</taxon>
        <taxon>ecological metagenomes</taxon>
    </lineage>
</organism>
<evidence type="ECO:0000313" key="1">
    <source>
        <dbReference type="EMBL" id="SVB73185.1"/>
    </source>
</evidence>
<proteinExistence type="predicted"/>
<name>A0A382GEM0_9ZZZZ</name>
<sequence>VNSSRKAGLKTVYSANLKMKKIICLVGAICLAGCVVTEKEVIYKKISFADKHGVTTLYYPPTWQKYLKPMDDGTPKTMLARFGQALNPTE</sequence>
<protein>
    <submittedName>
        <fullName evidence="1">Uncharacterized protein</fullName>
    </submittedName>
</protein>
<accession>A0A382GEM0</accession>